<feature type="transmembrane region" description="Helical" evidence="7">
    <location>
        <begin position="122"/>
        <end position="143"/>
    </location>
</feature>
<feature type="transmembrane region" description="Helical" evidence="7">
    <location>
        <begin position="406"/>
        <end position="424"/>
    </location>
</feature>
<dbReference type="PANTHER" id="PTHR11819">
    <property type="entry name" value="SOLUTE CARRIER FAMILY 5"/>
    <property type="match status" value="1"/>
</dbReference>
<evidence type="ECO:0000256" key="2">
    <source>
        <dbReference type="ARBA" id="ARBA00006434"/>
    </source>
</evidence>
<feature type="transmembrane region" description="Helical" evidence="7">
    <location>
        <begin position="431"/>
        <end position="453"/>
    </location>
</feature>
<dbReference type="PROSITE" id="PS50283">
    <property type="entry name" value="NA_SOLUT_SYMP_3"/>
    <property type="match status" value="1"/>
</dbReference>
<keyword evidence="9" id="KW-1185">Reference proteome</keyword>
<dbReference type="PANTHER" id="PTHR11819:SF195">
    <property type="entry name" value="SODIUM_GLUCOSE COTRANSPORTER 4"/>
    <property type="match status" value="1"/>
</dbReference>
<keyword evidence="4 7" id="KW-1133">Transmembrane helix</keyword>
<name>A0ABR7XPV0_9SPHI</name>
<feature type="transmembrane region" description="Helical" evidence="7">
    <location>
        <begin position="269"/>
        <end position="297"/>
    </location>
</feature>
<evidence type="ECO:0000256" key="1">
    <source>
        <dbReference type="ARBA" id="ARBA00004141"/>
    </source>
</evidence>
<protein>
    <submittedName>
        <fullName evidence="8">Sodium/solute symporter</fullName>
    </submittedName>
</protein>
<evidence type="ECO:0000256" key="6">
    <source>
        <dbReference type="RuleBase" id="RU362091"/>
    </source>
</evidence>
<evidence type="ECO:0000256" key="4">
    <source>
        <dbReference type="ARBA" id="ARBA00022989"/>
    </source>
</evidence>
<evidence type="ECO:0000256" key="7">
    <source>
        <dbReference type="SAM" id="Phobius"/>
    </source>
</evidence>
<dbReference type="InterPro" id="IPR018212">
    <property type="entry name" value="Na/solute_symporter_CS"/>
</dbReference>
<reference evidence="8 9" key="1">
    <citation type="submission" date="2020-08" db="EMBL/GenBank/DDBJ databases">
        <title>Sphingobacterium sp. DN00404 isolated from aquaculture water.</title>
        <authorList>
            <person name="Zhang M."/>
        </authorList>
    </citation>
    <scope>NUCLEOTIDE SEQUENCE [LARGE SCALE GENOMIC DNA]</scope>
    <source>
        <strain evidence="8 9">KCTC 42746</strain>
    </source>
</reference>
<comment type="caution">
    <text evidence="8">The sequence shown here is derived from an EMBL/GenBank/DDBJ whole genome shotgun (WGS) entry which is preliminary data.</text>
</comment>
<feature type="transmembrane region" description="Helical" evidence="7">
    <location>
        <begin position="330"/>
        <end position="359"/>
    </location>
</feature>
<dbReference type="InterPro" id="IPR038377">
    <property type="entry name" value="Na/Glc_symporter_sf"/>
</dbReference>
<feature type="transmembrane region" description="Helical" evidence="7">
    <location>
        <begin position="232"/>
        <end position="248"/>
    </location>
</feature>
<feature type="transmembrane region" description="Helical" evidence="7">
    <location>
        <begin position="6"/>
        <end position="28"/>
    </location>
</feature>
<organism evidence="8 9">
    <name type="scientific">Sphingobacterium chuzhouense</name>
    <dbReference type="NCBI Taxonomy" id="1742264"/>
    <lineage>
        <taxon>Bacteria</taxon>
        <taxon>Pseudomonadati</taxon>
        <taxon>Bacteroidota</taxon>
        <taxon>Sphingobacteriia</taxon>
        <taxon>Sphingobacteriales</taxon>
        <taxon>Sphingobacteriaceae</taxon>
        <taxon>Sphingobacterium</taxon>
    </lineage>
</organism>
<dbReference type="InterPro" id="IPR001734">
    <property type="entry name" value="Na/solute_symporter"/>
</dbReference>
<feature type="transmembrane region" description="Helical" evidence="7">
    <location>
        <begin position="459"/>
        <end position="482"/>
    </location>
</feature>
<feature type="transmembrane region" description="Helical" evidence="7">
    <location>
        <begin position="48"/>
        <end position="70"/>
    </location>
</feature>
<keyword evidence="3 7" id="KW-0812">Transmembrane</keyword>
<keyword evidence="5 7" id="KW-0472">Membrane</keyword>
<feature type="transmembrane region" description="Helical" evidence="7">
    <location>
        <begin position="155"/>
        <end position="174"/>
    </location>
</feature>
<gene>
    <name evidence="8" type="ORF">H8B21_04820</name>
</gene>
<evidence type="ECO:0000256" key="5">
    <source>
        <dbReference type="ARBA" id="ARBA00023136"/>
    </source>
</evidence>
<sequence length="533" mass="58916">MENFSLSLLDLVIIGCITLVVIIIGLMAAKRADRTVTGYFLASGKMPWYLVGAAFVATTVSSEQIVGTMGATYKDGMGIANWTWWALPTYLLTMIFFIPMYLRNKIMTVPEFLKRRFGSACASIYSVVMLTGYVFVFLPPVLYGGSITVSELTGWNQYYVMAGIVIATGSYTLLGGLNSVMWTDAIQCILFMVGGVLFFWLALDHIPGGWNAMVEAAPERFHLYHPPSDPEAPFLGLVVASFGVFLFYQSSNQVMIQRILSAKSTWDGMMGIVFAGFIGIVLPIVTCLMGLVMYHWLDVMHQGPSLLPNNYDKAFPLALQTFAPSGVKGIVLAGFFAAVMSSVSALSNSISTIFSLDVYRNFFRKNARDREMIISGQVSGGVALIIASIVAPFVGTVGLFKYFQMGVTYIATPFISVIILGILWKRTSYTGAVVGLLGGVAIQIILASVLNLLEIRLHWLYAGGISQVLTMLLVIVVSLYTAQPTTDQVKSFIWNPSWLLTLNDGVQRPWWKQIKVWAALYALTWCFIYWLFW</sequence>
<feature type="transmembrane region" description="Helical" evidence="7">
    <location>
        <begin position="514"/>
        <end position="532"/>
    </location>
</feature>
<dbReference type="EMBL" id="JACNYL010000001">
    <property type="protein sequence ID" value="MBD1420892.1"/>
    <property type="molecule type" value="Genomic_DNA"/>
</dbReference>
<evidence type="ECO:0000313" key="9">
    <source>
        <dbReference type="Proteomes" id="UP000651112"/>
    </source>
</evidence>
<dbReference type="Gene3D" id="1.20.1730.10">
    <property type="entry name" value="Sodium/glucose cotransporter"/>
    <property type="match status" value="1"/>
</dbReference>
<dbReference type="NCBIfam" id="TIGR00813">
    <property type="entry name" value="sss"/>
    <property type="match status" value="1"/>
</dbReference>
<feature type="transmembrane region" description="Helical" evidence="7">
    <location>
        <begin position="82"/>
        <end position="102"/>
    </location>
</feature>
<dbReference type="Pfam" id="PF00474">
    <property type="entry name" value="SSF"/>
    <property type="match status" value="1"/>
</dbReference>
<feature type="transmembrane region" description="Helical" evidence="7">
    <location>
        <begin position="380"/>
        <end position="400"/>
    </location>
</feature>
<comment type="subcellular location">
    <subcellularLocation>
        <location evidence="1">Membrane</location>
        <topology evidence="1">Multi-pass membrane protein</topology>
    </subcellularLocation>
</comment>
<feature type="transmembrane region" description="Helical" evidence="7">
    <location>
        <begin position="186"/>
        <end position="203"/>
    </location>
</feature>
<dbReference type="Proteomes" id="UP000651112">
    <property type="component" value="Unassembled WGS sequence"/>
</dbReference>
<comment type="similarity">
    <text evidence="2 6">Belongs to the sodium:solute symporter (SSF) (TC 2.A.21) family.</text>
</comment>
<proteinExistence type="inferred from homology"/>
<dbReference type="RefSeq" id="WP_190312626.1">
    <property type="nucleotide sequence ID" value="NZ_JACNYL010000001.1"/>
</dbReference>
<evidence type="ECO:0000313" key="8">
    <source>
        <dbReference type="EMBL" id="MBD1420892.1"/>
    </source>
</evidence>
<accession>A0ABR7XPV0</accession>
<evidence type="ECO:0000256" key="3">
    <source>
        <dbReference type="ARBA" id="ARBA00022692"/>
    </source>
</evidence>
<dbReference type="PROSITE" id="PS00457">
    <property type="entry name" value="NA_SOLUT_SYMP_2"/>
    <property type="match status" value="1"/>
</dbReference>